<dbReference type="InterPro" id="IPR014001">
    <property type="entry name" value="Helicase_ATP-bd"/>
</dbReference>
<keyword evidence="2" id="KW-0378">Hydrolase</keyword>
<dbReference type="AlphaFoldDB" id="A0A813LY58"/>
<dbReference type="SUPFAM" id="SSF52540">
    <property type="entry name" value="P-loop containing nucleoside triphosphate hydrolases"/>
    <property type="match status" value="1"/>
</dbReference>
<dbReference type="SMART" id="SM00487">
    <property type="entry name" value="DEXDc"/>
    <property type="match status" value="1"/>
</dbReference>
<feature type="domain" description="Helicase ATP-binding" evidence="5">
    <location>
        <begin position="333"/>
        <end position="508"/>
    </location>
</feature>
<sequence>MGWQPGLEASSASSLSAARAVRQQLREECGDAGGAGHVAQPQTQLALRMQQEAQQKMWRNGAAANGCTLPGRASRGIMPKKVVGLGNGHSVLDRSHDEEKPAEGGSTTQFMTKDDLAKMRHEMRESCRARQRDQARKRADMDGECPLFMSLRMRRMLEFVYGLPPSGFEAGPKSELLDTTALEDNVAKAIADLTFHHNFPPAYIQYFLNLQDVASLLRKPSLEPQVVYNALLDRMRQDLREDPPSGVDWTCLADGRMHDLVPAAVDMQAPEKRNSYGTAVVNNEDVVMHRKTDERGPPKAWFGSDNDVEQDTYQFKRVMDNVLPIAKHKEDILNMIRDNQIVLIQGETGCGKTTQVPQYILEAALKNKNETRRQVRIIVTQPRRIAAITVAKRVAEELGQKVGEGVVGYKIRGTTVASPDCKLLFCTTGVVLRRLANEGSKWMFSPKTVTHLLVDEVHERGVDTDFMLTFLKEVQAKRPNLRVVLMSATMDTECFLKYFSLQVAVMRPSGEE</sequence>
<dbReference type="GO" id="GO:0005524">
    <property type="term" value="F:ATP binding"/>
    <property type="evidence" value="ECO:0007669"/>
    <property type="project" value="UniProtKB-KW"/>
</dbReference>
<gene>
    <name evidence="6" type="ORF">PGLA2088_LOCUS47990</name>
</gene>
<dbReference type="EMBL" id="CAJNNW010036580">
    <property type="protein sequence ID" value="CAE8735726.1"/>
    <property type="molecule type" value="Genomic_DNA"/>
</dbReference>
<protein>
    <recommendedName>
        <fullName evidence="5">Helicase ATP-binding domain-containing protein</fullName>
    </recommendedName>
</protein>
<feature type="non-terminal residue" evidence="6">
    <location>
        <position position="1"/>
    </location>
</feature>
<dbReference type="Gene3D" id="3.40.50.300">
    <property type="entry name" value="P-loop containing nucleotide triphosphate hydrolases"/>
    <property type="match status" value="1"/>
</dbReference>
<dbReference type="InterPro" id="IPR027417">
    <property type="entry name" value="P-loop_NTPase"/>
</dbReference>
<keyword evidence="4" id="KW-0067">ATP-binding</keyword>
<dbReference type="PANTHER" id="PTHR18934">
    <property type="entry name" value="ATP-DEPENDENT RNA HELICASE"/>
    <property type="match status" value="1"/>
</dbReference>
<evidence type="ECO:0000256" key="2">
    <source>
        <dbReference type="ARBA" id="ARBA00022801"/>
    </source>
</evidence>
<keyword evidence="3" id="KW-0347">Helicase</keyword>
<proteinExistence type="predicted"/>
<dbReference type="CDD" id="cd17917">
    <property type="entry name" value="DEXHc_RHA-like"/>
    <property type="match status" value="1"/>
</dbReference>
<dbReference type="Pfam" id="PF00270">
    <property type="entry name" value="DEAD"/>
    <property type="match status" value="1"/>
</dbReference>
<organism evidence="6 7">
    <name type="scientific">Polarella glacialis</name>
    <name type="common">Dinoflagellate</name>
    <dbReference type="NCBI Taxonomy" id="89957"/>
    <lineage>
        <taxon>Eukaryota</taxon>
        <taxon>Sar</taxon>
        <taxon>Alveolata</taxon>
        <taxon>Dinophyceae</taxon>
        <taxon>Suessiales</taxon>
        <taxon>Suessiaceae</taxon>
        <taxon>Polarella</taxon>
    </lineage>
</organism>
<dbReference type="GO" id="GO:0003723">
    <property type="term" value="F:RNA binding"/>
    <property type="evidence" value="ECO:0007669"/>
    <property type="project" value="TreeGrafter"/>
</dbReference>
<dbReference type="InterPro" id="IPR011545">
    <property type="entry name" value="DEAD/DEAH_box_helicase_dom"/>
</dbReference>
<name>A0A813LY58_POLGL</name>
<evidence type="ECO:0000313" key="7">
    <source>
        <dbReference type="Proteomes" id="UP000626109"/>
    </source>
</evidence>
<comment type="caution">
    <text evidence="6">The sequence shown here is derived from an EMBL/GenBank/DDBJ whole genome shotgun (WGS) entry which is preliminary data.</text>
</comment>
<dbReference type="PROSITE" id="PS51192">
    <property type="entry name" value="HELICASE_ATP_BIND_1"/>
    <property type="match status" value="1"/>
</dbReference>
<reference evidence="6" key="1">
    <citation type="submission" date="2021-02" db="EMBL/GenBank/DDBJ databases">
        <authorList>
            <person name="Dougan E. K."/>
            <person name="Rhodes N."/>
            <person name="Thang M."/>
            <person name="Chan C."/>
        </authorList>
    </citation>
    <scope>NUCLEOTIDE SEQUENCE</scope>
</reference>
<evidence type="ECO:0000259" key="5">
    <source>
        <dbReference type="PROSITE" id="PS51192"/>
    </source>
</evidence>
<dbReference type="PANTHER" id="PTHR18934:SF99">
    <property type="entry name" value="ATP-DEPENDENT RNA HELICASE DHX37-RELATED"/>
    <property type="match status" value="1"/>
</dbReference>
<evidence type="ECO:0000256" key="1">
    <source>
        <dbReference type="ARBA" id="ARBA00022741"/>
    </source>
</evidence>
<dbReference type="GO" id="GO:0004386">
    <property type="term" value="F:helicase activity"/>
    <property type="evidence" value="ECO:0007669"/>
    <property type="project" value="UniProtKB-KW"/>
</dbReference>
<keyword evidence="1" id="KW-0547">Nucleotide-binding</keyword>
<dbReference type="GO" id="GO:0016787">
    <property type="term" value="F:hydrolase activity"/>
    <property type="evidence" value="ECO:0007669"/>
    <property type="project" value="UniProtKB-KW"/>
</dbReference>
<evidence type="ECO:0000256" key="3">
    <source>
        <dbReference type="ARBA" id="ARBA00022806"/>
    </source>
</evidence>
<accession>A0A813LY58</accession>
<evidence type="ECO:0000313" key="6">
    <source>
        <dbReference type="EMBL" id="CAE8735726.1"/>
    </source>
</evidence>
<dbReference type="Proteomes" id="UP000626109">
    <property type="component" value="Unassembled WGS sequence"/>
</dbReference>
<evidence type="ECO:0000256" key="4">
    <source>
        <dbReference type="ARBA" id="ARBA00022840"/>
    </source>
</evidence>